<dbReference type="EMBL" id="JACHGJ010000009">
    <property type="protein sequence ID" value="MBB6482111.1"/>
    <property type="molecule type" value="Genomic_DNA"/>
</dbReference>
<evidence type="ECO:0000256" key="4">
    <source>
        <dbReference type="RuleBase" id="RU003719"/>
    </source>
</evidence>
<feature type="domain" description="D-isomer specific 2-hydroxyacid dehydrogenase NAD-binding" evidence="6">
    <location>
        <begin position="112"/>
        <end position="286"/>
    </location>
</feature>
<evidence type="ECO:0000256" key="2">
    <source>
        <dbReference type="ARBA" id="ARBA00023002"/>
    </source>
</evidence>
<dbReference type="FunFam" id="3.40.50.720:FF:000203">
    <property type="entry name" value="D-3-phosphoglycerate dehydrogenase (SerA)"/>
    <property type="match status" value="1"/>
</dbReference>
<dbReference type="InterPro" id="IPR029753">
    <property type="entry name" value="D-isomer_DH_CS"/>
</dbReference>
<accession>A0A841RFE3</accession>
<evidence type="ECO:0000256" key="3">
    <source>
        <dbReference type="ARBA" id="ARBA00023027"/>
    </source>
</evidence>
<organism evidence="7 8">
    <name type="scientific">Spirochaeta isovalerica</name>
    <dbReference type="NCBI Taxonomy" id="150"/>
    <lineage>
        <taxon>Bacteria</taxon>
        <taxon>Pseudomonadati</taxon>
        <taxon>Spirochaetota</taxon>
        <taxon>Spirochaetia</taxon>
        <taxon>Spirochaetales</taxon>
        <taxon>Spirochaetaceae</taxon>
        <taxon>Spirochaeta</taxon>
    </lineage>
</organism>
<gene>
    <name evidence="7" type="ORF">HNR50_003799</name>
</gene>
<protein>
    <submittedName>
        <fullName evidence="7">D-3-phosphoglycerate dehydrogenase</fullName>
        <ecNumber evidence="7">1.1.1.95</ecNumber>
    </submittedName>
</protein>
<dbReference type="InterPro" id="IPR006139">
    <property type="entry name" value="D-isomer_2_OHA_DH_cat_dom"/>
</dbReference>
<evidence type="ECO:0000259" key="6">
    <source>
        <dbReference type="Pfam" id="PF02826"/>
    </source>
</evidence>
<dbReference type="PANTHER" id="PTHR43761">
    <property type="entry name" value="D-ISOMER SPECIFIC 2-HYDROXYACID DEHYDROGENASE FAMILY PROTEIN (AFU_ORTHOLOGUE AFUA_1G13630)"/>
    <property type="match status" value="1"/>
</dbReference>
<dbReference type="Pfam" id="PF00389">
    <property type="entry name" value="2-Hacid_dh"/>
    <property type="match status" value="1"/>
</dbReference>
<dbReference type="PANTHER" id="PTHR43761:SF1">
    <property type="entry name" value="D-ISOMER SPECIFIC 2-HYDROXYACID DEHYDROGENASE CATALYTIC DOMAIN-CONTAINING PROTEIN-RELATED"/>
    <property type="match status" value="1"/>
</dbReference>
<proteinExistence type="inferred from homology"/>
<dbReference type="Pfam" id="PF02826">
    <property type="entry name" value="2-Hacid_dh_C"/>
    <property type="match status" value="1"/>
</dbReference>
<dbReference type="InterPro" id="IPR050418">
    <property type="entry name" value="D-iso_2-hydroxyacid_DH_PdxB"/>
</dbReference>
<evidence type="ECO:0000313" key="7">
    <source>
        <dbReference type="EMBL" id="MBB6482111.1"/>
    </source>
</evidence>
<sequence length="317" mass="34532">MKIHVIEPLAIKDSAIKEIEKKFREKGHVIRFFLDRNTDPDEIIRRCDGADIVVIANLPFPAVCVESLPSLKLLAVAFTGVDHVDLDACEKKGIGVCNASGYSTINVAELTIGLIIDVMRNITTLDPVTRSGGTKEGFIGNDLAGKTVGIIGMGAIGQKVARILHAFDCSLMAVKRKNRPLENELSIRYVEMDELLRESDIVTLHCPLTESTRHLIGEDELKLMKSTAYLINTARGPVVDSVALTAALESGEIAGAGIDVFDRETPLNPDFPLLGLKNTVVTPHVAFATEEAFVRRAEIVVDNILSWIDGNPKNVIL</sequence>
<dbReference type="SUPFAM" id="SSF51735">
    <property type="entry name" value="NAD(P)-binding Rossmann-fold domains"/>
    <property type="match status" value="1"/>
</dbReference>
<dbReference type="GO" id="GO:0004617">
    <property type="term" value="F:phosphoglycerate dehydrogenase activity"/>
    <property type="evidence" value="ECO:0007669"/>
    <property type="project" value="UniProtKB-EC"/>
</dbReference>
<dbReference type="InterPro" id="IPR036291">
    <property type="entry name" value="NAD(P)-bd_dom_sf"/>
</dbReference>
<feature type="domain" description="D-isomer specific 2-hydroxyacid dehydrogenase catalytic" evidence="5">
    <location>
        <begin position="13"/>
        <end position="315"/>
    </location>
</feature>
<keyword evidence="3" id="KW-0520">NAD</keyword>
<name>A0A841RFE3_9SPIO</name>
<keyword evidence="8" id="KW-1185">Reference proteome</keyword>
<dbReference type="Proteomes" id="UP000587760">
    <property type="component" value="Unassembled WGS sequence"/>
</dbReference>
<dbReference type="PROSITE" id="PS00670">
    <property type="entry name" value="D_2_HYDROXYACID_DH_2"/>
    <property type="match status" value="1"/>
</dbReference>
<dbReference type="AlphaFoldDB" id="A0A841RFE3"/>
<dbReference type="EC" id="1.1.1.95" evidence="7"/>
<keyword evidence="2 4" id="KW-0560">Oxidoreductase</keyword>
<evidence type="ECO:0000256" key="1">
    <source>
        <dbReference type="ARBA" id="ARBA00005854"/>
    </source>
</evidence>
<evidence type="ECO:0000259" key="5">
    <source>
        <dbReference type="Pfam" id="PF00389"/>
    </source>
</evidence>
<comment type="caution">
    <text evidence="7">The sequence shown here is derived from an EMBL/GenBank/DDBJ whole genome shotgun (WGS) entry which is preliminary data.</text>
</comment>
<dbReference type="RefSeq" id="WP_184748345.1">
    <property type="nucleotide sequence ID" value="NZ_JACHGJ010000009.1"/>
</dbReference>
<comment type="similarity">
    <text evidence="1 4">Belongs to the D-isomer specific 2-hydroxyacid dehydrogenase family.</text>
</comment>
<dbReference type="InterPro" id="IPR006140">
    <property type="entry name" value="D-isomer_DH_NAD-bd"/>
</dbReference>
<dbReference type="PROSITE" id="PS00671">
    <property type="entry name" value="D_2_HYDROXYACID_DH_3"/>
    <property type="match status" value="1"/>
</dbReference>
<dbReference type="SUPFAM" id="SSF52283">
    <property type="entry name" value="Formate/glycerate dehydrogenase catalytic domain-like"/>
    <property type="match status" value="1"/>
</dbReference>
<reference evidence="7 8" key="1">
    <citation type="submission" date="2020-08" db="EMBL/GenBank/DDBJ databases">
        <title>Genomic Encyclopedia of Type Strains, Phase IV (KMG-IV): sequencing the most valuable type-strain genomes for metagenomic binning, comparative biology and taxonomic classification.</title>
        <authorList>
            <person name="Goeker M."/>
        </authorList>
    </citation>
    <scope>NUCLEOTIDE SEQUENCE [LARGE SCALE GENOMIC DNA]</scope>
    <source>
        <strain evidence="7 8">DSM 2461</strain>
    </source>
</reference>
<evidence type="ECO:0000313" key="8">
    <source>
        <dbReference type="Proteomes" id="UP000587760"/>
    </source>
</evidence>
<dbReference type="Gene3D" id="3.40.50.720">
    <property type="entry name" value="NAD(P)-binding Rossmann-like Domain"/>
    <property type="match status" value="2"/>
</dbReference>
<dbReference type="GO" id="GO:0051287">
    <property type="term" value="F:NAD binding"/>
    <property type="evidence" value="ECO:0007669"/>
    <property type="project" value="InterPro"/>
</dbReference>